<gene>
    <name evidence="1" type="ORF">SAMN05192542_101223</name>
</gene>
<evidence type="ECO:0008006" key="3">
    <source>
        <dbReference type="Google" id="ProtNLM"/>
    </source>
</evidence>
<keyword evidence="2" id="KW-1185">Reference proteome</keyword>
<dbReference type="STRING" id="416943.SAMN05445871_6043"/>
<dbReference type="OrthoDB" id="8563376at2"/>
<evidence type="ECO:0000313" key="1">
    <source>
        <dbReference type="EMBL" id="SEK22455.1"/>
    </source>
</evidence>
<name>A0A1H7FGN6_9BURK</name>
<sequence>MNLFTGVESTALFGGEVPPAVRRLIDSARGASRAETGAILWTAVLTSPQSLPPYYLLYKFHASQGELDEAHEVACKALAVAARQASIDSDWREVQPGDADFATPGPARFWLFTLKALGFISVRRGERAVAHELVGKLRMLDPADGVGYGVVEALLS</sequence>
<accession>A0A1H7FGN6</accession>
<dbReference type="Proteomes" id="UP000199120">
    <property type="component" value="Unassembled WGS sequence"/>
</dbReference>
<evidence type="ECO:0000313" key="2">
    <source>
        <dbReference type="Proteomes" id="UP000199120"/>
    </source>
</evidence>
<protein>
    <recommendedName>
        <fullName evidence="3">Tetratricopeptide repeat-containing protein</fullName>
    </recommendedName>
</protein>
<dbReference type="AlphaFoldDB" id="A0A1H7FGN6"/>
<dbReference type="EMBL" id="FOAJ01000001">
    <property type="protein sequence ID" value="SEK22455.1"/>
    <property type="molecule type" value="Genomic_DNA"/>
</dbReference>
<dbReference type="RefSeq" id="WP_090553169.1">
    <property type="nucleotide sequence ID" value="NZ_FNSR01000003.1"/>
</dbReference>
<proteinExistence type="predicted"/>
<reference evidence="2" key="1">
    <citation type="submission" date="2016-10" db="EMBL/GenBank/DDBJ databases">
        <authorList>
            <person name="Varghese N."/>
            <person name="Submissions S."/>
        </authorList>
    </citation>
    <scope>NUCLEOTIDE SEQUENCE [LARGE SCALE GENOMIC DNA]</scope>
    <source>
        <strain evidence="2">LMG 26416</strain>
    </source>
</reference>
<organism evidence="1 2">
    <name type="scientific">Paraburkholderia caballeronis</name>
    <dbReference type="NCBI Taxonomy" id="416943"/>
    <lineage>
        <taxon>Bacteria</taxon>
        <taxon>Pseudomonadati</taxon>
        <taxon>Pseudomonadota</taxon>
        <taxon>Betaproteobacteria</taxon>
        <taxon>Burkholderiales</taxon>
        <taxon>Burkholderiaceae</taxon>
        <taxon>Paraburkholderia</taxon>
    </lineage>
</organism>